<keyword evidence="2 3" id="KW-0067">ATP-binding</keyword>
<dbReference type="EC" id="6.2.1.22" evidence="3"/>
<dbReference type="Pfam" id="PF08218">
    <property type="entry name" value="Citrate_ly_lig"/>
    <property type="match status" value="1"/>
</dbReference>
<dbReference type="Gene3D" id="3.40.50.620">
    <property type="entry name" value="HUPs"/>
    <property type="match status" value="1"/>
</dbReference>
<dbReference type="PANTHER" id="PTHR40599:SF1">
    <property type="entry name" value="[CITRATE [PRO-3S]-LYASE] LIGASE"/>
    <property type="match status" value="1"/>
</dbReference>
<evidence type="ECO:0000256" key="3">
    <source>
        <dbReference type="PIRNR" id="PIRNR005751"/>
    </source>
</evidence>
<evidence type="ECO:0000313" key="5">
    <source>
        <dbReference type="EMBL" id="TWP28812.1"/>
    </source>
</evidence>
<name>A0A563DFE3_9FLAO</name>
<evidence type="ECO:0000259" key="4">
    <source>
        <dbReference type="PROSITE" id="PS51186"/>
    </source>
</evidence>
<evidence type="ECO:0000313" key="6">
    <source>
        <dbReference type="Proteomes" id="UP000319499"/>
    </source>
</evidence>
<dbReference type="AlphaFoldDB" id="A0A563DFE3"/>
<dbReference type="Proteomes" id="UP000319499">
    <property type="component" value="Unassembled WGS sequence"/>
</dbReference>
<dbReference type="InterPro" id="IPR004821">
    <property type="entry name" value="Cyt_trans-like"/>
</dbReference>
<dbReference type="InterPro" id="IPR000182">
    <property type="entry name" value="GNAT_dom"/>
</dbReference>
<dbReference type="SUPFAM" id="SSF52374">
    <property type="entry name" value="Nucleotidylyl transferase"/>
    <property type="match status" value="1"/>
</dbReference>
<dbReference type="GO" id="GO:0016747">
    <property type="term" value="F:acyltransferase activity, transferring groups other than amino-acyl groups"/>
    <property type="evidence" value="ECO:0007669"/>
    <property type="project" value="InterPro"/>
</dbReference>
<sequence length="346" mass="39676">MDIDTIYKVREVDAGQDKLIAEIEKFLNNNDLKLGKDVIKYLTISIGGEIVASAGIAEGGIIKCTAIHPNYRGEGLVLKLFTELTYLCFDLGFKDLFIYTKPENEKIFRNCGFFPIEIASKVILMENSKTRLPNYCKDLQKINSRINATKIGSVVLNANPFTLGHQFLVESAASLCDWLHVFVVKEDASYFSWEDRFELVKKGISHLKNVTLHEGSRYIISRVTFPTYFLKDEKIADENYAELDLRIFRHYIAPSLNITHRFVGTEPTSPITNKYNSEMNYWLEEAPLAYPPIKTTIIERKTVNSQPISASKVRELYLADKMEDLKLYVPPTTYEFLEKNKNVKNK</sequence>
<dbReference type="PANTHER" id="PTHR40599">
    <property type="entry name" value="[CITRATE [PRO-3S]-LYASE] LIGASE"/>
    <property type="match status" value="1"/>
</dbReference>
<keyword evidence="1 3" id="KW-0547">Nucleotide-binding</keyword>
<dbReference type="NCBIfam" id="TIGR00124">
    <property type="entry name" value="cit_ly_ligase"/>
    <property type="match status" value="1"/>
</dbReference>
<comment type="catalytic activity">
    <reaction evidence="3">
        <text>holo-[citrate lyase ACP] + acetate + ATP = acetyl-[citrate lyase ACP] + AMP + diphosphate</text>
        <dbReference type="Rhea" id="RHEA:23788"/>
        <dbReference type="Rhea" id="RHEA-COMP:10158"/>
        <dbReference type="Rhea" id="RHEA-COMP:13710"/>
        <dbReference type="ChEBI" id="CHEBI:30089"/>
        <dbReference type="ChEBI" id="CHEBI:30616"/>
        <dbReference type="ChEBI" id="CHEBI:33019"/>
        <dbReference type="ChEBI" id="CHEBI:82683"/>
        <dbReference type="ChEBI" id="CHEBI:137976"/>
        <dbReference type="ChEBI" id="CHEBI:456215"/>
        <dbReference type="EC" id="6.2.1.22"/>
    </reaction>
</comment>
<dbReference type="InterPro" id="IPR016181">
    <property type="entry name" value="Acyl_CoA_acyltransferase"/>
</dbReference>
<keyword evidence="6" id="KW-1185">Reference proteome</keyword>
<keyword evidence="3 5" id="KW-0436">Ligase</keyword>
<reference evidence="5 6" key="1">
    <citation type="submission" date="2019-02" db="EMBL/GenBank/DDBJ databases">
        <title>Apibacter muscae sp. nov.: a novel member of the house fly microbiota.</title>
        <authorList>
            <person name="Park R."/>
        </authorList>
    </citation>
    <scope>NUCLEOTIDE SEQUENCE [LARGE SCALE GENOMIC DNA]</scope>
    <source>
        <strain evidence="5 6">AL1</strain>
    </source>
</reference>
<comment type="function">
    <text evidence="3">Acetylation of prosthetic group (2-(5''-phosphoribosyl)-3'-dephosphocoenzyme-A) of the gamma subunit of citrate lyase.</text>
</comment>
<comment type="caution">
    <text evidence="5">The sequence shown here is derived from an EMBL/GenBank/DDBJ whole genome shotgun (WGS) entry which is preliminary data.</text>
</comment>
<gene>
    <name evidence="5" type="primary">citC</name>
    <name evidence="5" type="ORF">ETU09_04925</name>
</gene>
<dbReference type="InterPro" id="IPR014729">
    <property type="entry name" value="Rossmann-like_a/b/a_fold"/>
</dbReference>
<dbReference type="PROSITE" id="PS51186">
    <property type="entry name" value="GNAT"/>
    <property type="match status" value="1"/>
</dbReference>
<proteinExistence type="predicted"/>
<evidence type="ECO:0000256" key="2">
    <source>
        <dbReference type="ARBA" id="ARBA00022840"/>
    </source>
</evidence>
<organism evidence="5 6">
    <name type="scientific">Apibacter muscae</name>
    <dbReference type="NCBI Taxonomy" id="2509004"/>
    <lineage>
        <taxon>Bacteria</taxon>
        <taxon>Pseudomonadati</taxon>
        <taxon>Bacteroidota</taxon>
        <taxon>Flavobacteriia</taxon>
        <taxon>Flavobacteriales</taxon>
        <taxon>Weeksellaceae</taxon>
        <taxon>Apibacter</taxon>
    </lineage>
</organism>
<dbReference type="SMART" id="SM00764">
    <property type="entry name" value="Citrate_ly_lig"/>
    <property type="match status" value="1"/>
</dbReference>
<dbReference type="EMBL" id="SELH01000017">
    <property type="protein sequence ID" value="TWP28812.1"/>
    <property type="molecule type" value="Genomic_DNA"/>
</dbReference>
<accession>A0A563DFE3</accession>
<protein>
    <recommendedName>
        <fullName evidence="3">[Citrate [pro-3S]-lyase] ligase</fullName>
        <ecNumber evidence="3">6.2.1.22</ecNumber>
    </recommendedName>
</protein>
<feature type="domain" description="N-acetyltransferase" evidence="4">
    <location>
        <begin position="1"/>
        <end position="130"/>
    </location>
</feature>
<dbReference type="Gene3D" id="3.40.630.30">
    <property type="match status" value="1"/>
</dbReference>
<dbReference type="GO" id="GO:0008771">
    <property type="term" value="F:[citrate (pro-3S)-lyase] ligase activity"/>
    <property type="evidence" value="ECO:0007669"/>
    <property type="project" value="UniProtKB-EC"/>
</dbReference>
<dbReference type="GO" id="GO:0016829">
    <property type="term" value="F:lyase activity"/>
    <property type="evidence" value="ECO:0007669"/>
    <property type="project" value="UniProtKB-KW"/>
</dbReference>
<keyword evidence="5" id="KW-0456">Lyase</keyword>
<dbReference type="PIRSF" id="PIRSF005751">
    <property type="entry name" value="Acet_citr_lig"/>
    <property type="match status" value="1"/>
</dbReference>
<dbReference type="InterPro" id="IPR005216">
    <property type="entry name" value="Citrate_lyase_ligase"/>
</dbReference>
<dbReference type="GO" id="GO:0005524">
    <property type="term" value="F:ATP binding"/>
    <property type="evidence" value="ECO:0007669"/>
    <property type="project" value="UniProtKB-UniRule"/>
</dbReference>
<dbReference type="OrthoDB" id="9779753at2"/>
<dbReference type="InterPro" id="IPR013166">
    <property type="entry name" value="Citrate_lyase_ligase_C"/>
</dbReference>
<evidence type="ECO:0000256" key="1">
    <source>
        <dbReference type="ARBA" id="ARBA00022741"/>
    </source>
</evidence>
<dbReference type="SUPFAM" id="SSF55729">
    <property type="entry name" value="Acyl-CoA N-acyltransferases (Nat)"/>
    <property type="match status" value="1"/>
</dbReference>
<dbReference type="NCBIfam" id="TIGR00125">
    <property type="entry name" value="cyt_tran_rel"/>
    <property type="match status" value="1"/>
</dbReference>